<keyword evidence="5 13" id="KW-0028">Amino-acid biosynthesis</keyword>
<dbReference type="AlphaFoldDB" id="A0A072NS89"/>
<dbReference type="Pfam" id="PF00288">
    <property type="entry name" value="GHMP_kinases_N"/>
    <property type="match status" value="1"/>
</dbReference>
<dbReference type="SUPFAM" id="SSF54211">
    <property type="entry name" value="Ribosomal protein S5 domain 2-like"/>
    <property type="match status" value="1"/>
</dbReference>
<gene>
    <name evidence="13" type="primary">thrB</name>
    <name evidence="16" type="ORF">M670_00097</name>
</gene>
<comment type="function">
    <text evidence="12 13">Catalyzes the ATP-dependent phosphorylation of L-homoserine to L-homoserine phosphate.</text>
</comment>
<proteinExistence type="inferred from homology"/>
<dbReference type="EC" id="2.7.1.39" evidence="3 13"/>
<keyword evidence="13" id="KW-0963">Cytoplasm</keyword>
<keyword evidence="8 13" id="KW-0547">Nucleotide-binding</keyword>
<dbReference type="Gene3D" id="3.30.230.10">
    <property type="match status" value="1"/>
</dbReference>
<dbReference type="PROSITE" id="PS00627">
    <property type="entry name" value="GHMP_KINASES_ATP"/>
    <property type="match status" value="1"/>
</dbReference>
<comment type="caution">
    <text evidence="16">The sequence shown here is derived from an EMBL/GenBank/DDBJ whole genome shotgun (WGS) entry which is preliminary data.</text>
</comment>
<feature type="domain" description="GHMP kinase C-terminal" evidence="15">
    <location>
        <begin position="204"/>
        <end position="281"/>
    </location>
</feature>
<dbReference type="InterPro" id="IPR036554">
    <property type="entry name" value="GHMP_kinase_C_sf"/>
</dbReference>
<evidence type="ECO:0000313" key="17">
    <source>
        <dbReference type="Proteomes" id="UP000027936"/>
    </source>
</evidence>
<evidence type="ECO:0000259" key="14">
    <source>
        <dbReference type="Pfam" id="PF00288"/>
    </source>
</evidence>
<evidence type="ECO:0000256" key="12">
    <source>
        <dbReference type="ARBA" id="ARBA00049954"/>
    </source>
</evidence>
<dbReference type="Gene3D" id="3.30.70.890">
    <property type="entry name" value="GHMP kinase, C-terminal domain"/>
    <property type="match status" value="1"/>
</dbReference>
<keyword evidence="6 13" id="KW-0808">Transferase</keyword>
<evidence type="ECO:0000259" key="15">
    <source>
        <dbReference type="Pfam" id="PF08544"/>
    </source>
</evidence>
<dbReference type="Pfam" id="PF08544">
    <property type="entry name" value="GHMP_kinases_C"/>
    <property type="match status" value="1"/>
</dbReference>
<comment type="similarity">
    <text evidence="2 13">Belongs to the GHMP kinase family. Homoserine kinase subfamily.</text>
</comment>
<dbReference type="InterPro" id="IPR013750">
    <property type="entry name" value="GHMP_kinase_C_dom"/>
</dbReference>
<dbReference type="InterPro" id="IPR000870">
    <property type="entry name" value="Homoserine_kinase"/>
</dbReference>
<dbReference type="PRINTS" id="PR00958">
    <property type="entry name" value="HOMSERKINASE"/>
</dbReference>
<evidence type="ECO:0000256" key="6">
    <source>
        <dbReference type="ARBA" id="ARBA00022679"/>
    </source>
</evidence>
<name>A0A072NS89_SCHAZ</name>
<evidence type="ECO:0000256" key="8">
    <source>
        <dbReference type="ARBA" id="ARBA00022741"/>
    </source>
</evidence>
<dbReference type="GeneID" id="89468872"/>
<evidence type="ECO:0000256" key="1">
    <source>
        <dbReference type="ARBA" id="ARBA00005015"/>
    </source>
</evidence>
<dbReference type="HAMAP" id="MF_00384">
    <property type="entry name" value="Homoser_kinase"/>
    <property type="match status" value="1"/>
</dbReference>
<evidence type="ECO:0000256" key="13">
    <source>
        <dbReference type="HAMAP-Rule" id="MF_00384"/>
    </source>
</evidence>
<dbReference type="PIRSF" id="PIRSF000676">
    <property type="entry name" value="Homoser_kin"/>
    <property type="match status" value="1"/>
</dbReference>
<evidence type="ECO:0000256" key="9">
    <source>
        <dbReference type="ARBA" id="ARBA00022777"/>
    </source>
</evidence>
<dbReference type="GO" id="GO:0009088">
    <property type="term" value="P:threonine biosynthetic process"/>
    <property type="evidence" value="ECO:0007669"/>
    <property type="project" value="UniProtKB-UniRule"/>
</dbReference>
<dbReference type="NCBIfam" id="TIGR00191">
    <property type="entry name" value="thrB"/>
    <property type="match status" value="1"/>
</dbReference>
<dbReference type="PATRIC" id="fig|1348973.3.peg.92"/>
<evidence type="ECO:0000256" key="7">
    <source>
        <dbReference type="ARBA" id="ARBA00022697"/>
    </source>
</evidence>
<dbReference type="PANTHER" id="PTHR20861">
    <property type="entry name" value="HOMOSERINE/4-DIPHOSPHOCYTIDYL-2-C-METHYL-D-ERYTHRITOL KINASE"/>
    <property type="match status" value="1"/>
</dbReference>
<evidence type="ECO:0000256" key="2">
    <source>
        <dbReference type="ARBA" id="ARBA00007370"/>
    </source>
</evidence>
<dbReference type="OrthoDB" id="9769912at2"/>
<evidence type="ECO:0000256" key="10">
    <source>
        <dbReference type="ARBA" id="ARBA00022840"/>
    </source>
</evidence>
<protein>
    <recommendedName>
        <fullName evidence="4 13">Homoserine kinase</fullName>
        <shortName evidence="13">HK</shortName>
        <shortName evidence="13">HSK</shortName>
        <ecNumber evidence="3 13">2.7.1.39</ecNumber>
    </recommendedName>
</protein>
<dbReference type="Proteomes" id="UP000027936">
    <property type="component" value="Unassembled WGS sequence"/>
</dbReference>
<dbReference type="GO" id="GO:0004413">
    <property type="term" value="F:homoserine kinase activity"/>
    <property type="evidence" value="ECO:0007669"/>
    <property type="project" value="UniProtKB-UniRule"/>
</dbReference>
<dbReference type="InterPro" id="IPR006203">
    <property type="entry name" value="GHMP_knse_ATP-bd_CS"/>
</dbReference>
<dbReference type="RefSeq" id="WP_003330995.1">
    <property type="nucleotide sequence ID" value="NZ_JJRY01000001.1"/>
</dbReference>
<keyword evidence="10 13" id="KW-0067">ATP-binding</keyword>
<evidence type="ECO:0000256" key="11">
    <source>
        <dbReference type="ARBA" id="ARBA00049375"/>
    </source>
</evidence>
<reference evidence="16 17" key="1">
    <citation type="submission" date="2014-04" db="EMBL/GenBank/DDBJ databases">
        <title>Draft genome sequence of Bacillus azotoformans MEV2011, a (co-) denitrifying strain unable to grow in the presence of oxygen.</title>
        <authorList>
            <person name="Nielsen M."/>
            <person name="Schreiber L."/>
            <person name="Finster K."/>
            <person name="Schramm A."/>
        </authorList>
    </citation>
    <scope>NUCLEOTIDE SEQUENCE [LARGE SCALE GENOMIC DNA]</scope>
    <source>
        <strain evidence="16 17">MEV2011</strain>
    </source>
</reference>
<keyword evidence="7 13" id="KW-0791">Threonine biosynthesis</keyword>
<organism evidence="16 17">
    <name type="scientific">Schinkia azotoformans MEV2011</name>
    <dbReference type="NCBI Taxonomy" id="1348973"/>
    <lineage>
        <taxon>Bacteria</taxon>
        <taxon>Bacillati</taxon>
        <taxon>Bacillota</taxon>
        <taxon>Bacilli</taxon>
        <taxon>Bacillales</taxon>
        <taxon>Bacillaceae</taxon>
        <taxon>Calidifontibacillus/Schinkia group</taxon>
        <taxon>Schinkia</taxon>
    </lineage>
</organism>
<evidence type="ECO:0000313" key="16">
    <source>
        <dbReference type="EMBL" id="KEF40082.1"/>
    </source>
</evidence>
<evidence type="ECO:0000256" key="5">
    <source>
        <dbReference type="ARBA" id="ARBA00022605"/>
    </source>
</evidence>
<dbReference type="PANTHER" id="PTHR20861:SF1">
    <property type="entry name" value="HOMOSERINE KINASE"/>
    <property type="match status" value="1"/>
</dbReference>
<dbReference type="InterPro" id="IPR006204">
    <property type="entry name" value="GHMP_kinase_N_dom"/>
</dbReference>
<comment type="catalytic activity">
    <reaction evidence="11 13">
        <text>L-homoserine + ATP = O-phospho-L-homoserine + ADP + H(+)</text>
        <dbReference type="Rhea" id="RHEA:13985"/>
        <dbReference type="ChEBI" id="CHEBI:15378"/>
        <dbReference type="ChEBI" id="CHEBI:30616"/>
        <dbReference type="ChEBI" id="CHEBI:57476"/>
        <dbReference type="ChEBI" id="CHEBI:57590"/>
        <dbReference type="ChEBI" id="CHEBI:456216"/>
        <dbReference type="EC" id="2.7.1.39"/>
    </reaction>
</comment>
<sequence length="305" mass="32913">MVNNKAFRITTPGSTANLGPGFDSVGMAVNRYLVLDVTPSDEWKFISKSEELTGLPEGKENLMYKVATSVADDYGFELPPHRVEVTSDIPLSRGLGSSAAAIVAGIELANQILNLDLSAEEKLRRASNIEGHLDNVAASLYGGLIIGSHREDGTDMVHAGFPDIDMVVYIPAYELETKKARSVLPETMEFKTAVFASGISNVLVAALLTSNWELAGKMMVKDLFHQPYRGELIPELGMVFSLADELGAYGVALSGAGPTIICFAPKGKGESIQKHLQEKFPTARIETLKVDQSGLSIEKKEKAVK</sequence>
<comment type="subcellular location">
    <subcellularLocation>
        <location evidence="13">Cytoplasm</location>
    </subcellularLocation>
</comment>
<dbReference type="GO" id="GO:0005524">
    <property type="term" value="F:ATP binding"/>
    <property type="evidence" value="ECO:0007669"/>
    <property type="project" value="UniProtKB-UniRule"/>
</dbReference>
<dbReference type="UniPathway" id="UPA00050">
    <property type="reaction ID" value="UER00064"/>
</dbReference>
<dbReference type="SUPFAM" id="SSF55060">
    <property type="entry name" value="GHMP Kinase, C-terminal domain"/>
    <property type="match status" value="1"/>
</dbReference>
<accession>A0A072NS89</accession>
<feature type="binding site" evidence="13">
    <location>
        <begin position="90"/>
        <end position="100"/>
    </location>
    <ligand>
        <name>ATP</name>
        <dbReference type="ChEBI" id="CHEBI:30616"/>
    </ligand>
</feature>
<dbReference type="InterPro" id="IPR014721">
    <property type="entry name" value="Ribsml_uS5_D2-typ_fold_subgr"/>
</dbReference>
<evidence type="ECO:0000256" key="4">
    <source>
        <dbReference type="ARBA" id="ARBA00017858"/>
    </source>
</evidence>
<dbReference type="InterPro" id="IPR020568">
    <property type="entry name" value="Ribosomal_Su5_D2-typ_SF"/>
</dbReference>
<keyword evidence="9 13" id="KW-0418">Kinase</keyword>
<dbReference type="GO" id="GO:0005737">
    <property type="term" value="C:cytoplasm"/>
    <property type="evidence" value="ECO:0007669"/>
    <property type="project" value="UniProtKB-SubCell"/>
</dbReference>
<dbReference type="EMBL" id="JJRY01000001">
    <property type="protein sequence ID" value="KEF40082.1"/>
    <property type="molecule type" value="Genomic_DNA"/>
</dbReference>
<feature type="domain" description="GHMP kinase N-terminal" evidence="14">
    <location>
        <begin position="61"/>
        <end position="143"/>
    </location>
</feature>
<comment type="pathway">
    <text evidence="1 13">Amino-acid biosynthesis; L-threonine biosynthesis; L-threonine from L-aspartate: step 4/5.</text>
</comment>
<evidence type="ECO:0000256" key="3">
    <source>
        <dbReference type="ARBA" id="ARBA00012078"/>
    </source>
</evidence>